<keyword evidence="5" id="KW-0805">Transcription regulation</keyword>
<dbReference type="AlphaFoldDB" id="A0A7I3Z5D2"/>
<dbReference type="GO" id="GO:0006355">
    <property type="term" value="P:regulation of DNA-templated transcription"/>
    <property type="evidence" value="ECO:0007669"/>
    <property type="project" value="InterPro"/>
</dbReference>
<dbReference type="Pfam" id="PF02365">
    <property type="entry name" value="NAM"/>
    <property type="match status" value="1"/>
</dbReference>
<keyword evidence="8" id="KW-0804">Transcription</keyword>
<dbReference type="Gene3D" id="2.170.150.80">
    <property type="entry name" value="NAC domain"/>
    <property type="match status" value="1"/>
</dbReference>
<evidence type="ECO:0000256" key="9">
    <source>
        <dbReference type="ARBA" id="ARBA00023242"/>
    </source>
</evidence>
<evidence type="ECO:0000256" key="1">
    <source>
        <dbReference type="ARBA" id="ARBA00004123"/>
    </source>
</evidence>
<dbReference type="PANTHER" id="PTHR31744:SF216">
    <property type="entry name" value="NAC TRANSCRIPTION FACTOR"/>
    <property type="match status" value="1"/>
</dbReference>
<name>A0A7I3Z5D2_PHYPA</name>
<dbReference type="GO" id="GO:0016020">
    <property type="term" value="C:membrane"/>
    <property type="evidence" value="ECO:0007669"/>
    <property type="project" value="UniProtKB-SubCell"/>
</dbReference>
<dbReference type="InterPro" id="IPR036093">
    <property type="entry name" value="NAC_dom_sf"/>
</dbReference>
<evidence type="ECO:0000256" key="7">
    <source>
        <dbReference type="ARBA" id="ARBA00023159"/>
    </source>
</evidence>
<evidence type="ECO:0000256" key="8">
    <source>
        <dbReference type="ARBA" id="ARBA00023163"/>
    </source>
</evidence>
<dbReference type="EMBL" id="ABEU02000004">
    <property type="status" value="NOT_ANNOTATED_CDS"/>
    <property type="molecule type" value="Genomic_DNA"/>
</dbReference>
<accession>A0A7I3Z5D2</accession>
<keyword evidence="12" id="KW-1185">Reference proteome</keyword>
<evidence type="ECO:0000256" key="2">
    <source>
        <dbReference type="ARBA" id="ARBA00004167"/>
    </source>
</evidence>
<evidence type="ECO:0000256" key="6">
    <source>
        <dbReference type="ARBA" id="ARBA00023136"/>
    </source>
</evidence>
<keyword evidence="4" id="KW-1133">Transmembrane helix</keyword>
<keyword evidence="3" id="KW-0812">Transmembrane</keyword>
<evidence type="ECO:0000256" key="3">
    <source>
        <dbReference type="ARBA" id="ARBA00022692"/>
    </source>
</evidence>
<keyword evidence="6" id="KW-0472">Membrane</keyword>
<organism evidence="11 12">
    <name type="scientific">Physcomitrium patens</name>
    <name type="common">Spreading-leaved earth moss</name>
    <name type="synonym">Physcomitrella patens</name>
    <dbReference type="NCBI Taxonomy" id="3218"/>
    <lineage>
        <taxon>Eukaryota</taxon>
        <taxon>Viridiplantae</taxon>
        <taxon>Streptophyta</taxon>
        <taxon>Embryophyta</taxon>
        <taxon>Bryophyta</taxon>
        <taxon>Bryophytina</taxon>
        <taxon>Bryopsida</taxon>
        <taxon>Funariidae</taxon>
        <taxon>Funariales</taxon>
        <taxon>Funariaceae</taxon>
        <taxon>Physcomitrium</taxon>
    </lineage>
</organism>
<feature type="domain" description="NAC" evidence="10">
    <location>
        <begin position="24"/>
        <end position="90"/>
    </location>
</feature>
<dbReference type="EnsemblPlants" id="Pp3c4_29470V3.3">
    <property type="protein sequence ID" value="PAC:32921888.CDS.1"/>
    <property type="gene ID" value="Pp3c4_29470"/>
</dbReference>
<keyword evidence="7" id="KW-0010">Activator</keyword>
<dbReference type="Gramene" id="Pp3c4_29470V3.3">
    <property type="protein sequence ID" value="PAC:32921888.CDS.1"/>
    <property type="gene ID" value="Pp3c4_29470"/>
</dbReference>
<dbReference type="SUPFAM" id="SSF101941">
    <property type="entry name" value="NAC domain"/>
    <property type="match status" value="1"/>
</dbReference>
<dbReference type="PANTHER" id="PTHR31744">
    <property type="entry name" value="PROTEIN CUP-SHAPED COTYLEDON 2-RELATED"/>
    <property type="match status" value="1"/>
</dbReference>
<proteinExistence type="predicted"/>
<evidence type="ECO:0000313" key="12">
    <source>
        <dbReference type="Proteomes" id="UP000006727"/>
    </source>
</evidence>
<protein>
    <recommendedName>
        <fullName evidence="10">NAC domain-containing protein</fullName>
    </recommendedName>
</protein>
<evidence type="ECO:0000256" key="5">
    <source>
        <dbReference type="ARBA" id="ARBA00023015"/>
    </source>
</evidence>
<keyword evidence="9" id="KW-0539">Nucleus</keyword>
<evidence type="ECO:0000256" key="4">
    <source>
        <dbReference type="ARBA" id="ARBA00022989"/>
    </source>
</evidence>
<reference evidence="11" key="3">
    <citation type="submission" date="2020-12" db="UniProtKB">
        <authorList>
            <consortium name="EnsemblPlants"/>
        </authorList>
    </citation>
    <scope>IDENTIFICATION</scope>
</reference>
<dbReference type="InterPro" id="IPR003441">
    <property type="entry name" value="NAC-dom"/>
</dbReference>
<reference evidence="11 12" key="2">
    <citation type="journal article" date="2018" name="Plant J.">
        <title>The Physcomitrella patens chromosome-scale assembly reveals moss genome structure and evolution.</title>
        <authorList>
            <person name="Lang D."/>
            <person name="Ullrich K.K."/>
            <person name="Murat F."/>
            <person name="Fuchs J."/>
            <person name="Jenkins J."/>
            <person name="Haas F.B."/>
            <person name="Piednoel M."/>
            <person name="Gundlach H."/>
            <person name="Van Bel M."/>
            <person name="Meyberg R."/>
            <person name="Vives C."/>
            <person name="Morata J."/>
            <person name="Symeonidi A."/>
            <person name="Hiss M."/>
            <person name="Muchero W."/>
            <person name="Kamisugi Y."/>
            <person name="Saleh O."/>
            <person name="Blanc G."/>
            <person name="Decker E.L."/>
            <person name="van Gessel N."/>
            <person name="Grimwood J."/>
            <person name="Hayes R.D."/>
            <person name="Graham S.W."/>
            <person name="Gunter L.E."/>
            <person name="McDaniel S.F."/>
            <person name="Hoernstein S.N.W."/>
            <person name="Larsson A."/>
            <person name="Li F.W."/>
            <person name="Perroud P.F."/>
            <person name="Phillips J."/>
            <person name="Ranjan P."/>
            <person name="Rokshar D.S."/>
            <person name="Rothfels C.J."/>
            <person name="Schneider L."/>
            <person name="Shu S."/>
            <person name="Stevenson D.W."/>
            <person name="Thummler F."/>
            <person name="Tillich M."/>
            <person name="Villarreal Aguilar J.C."/>
            <person name="Widiez T."/>
            <person name="Wong G.K."/>
            <person name="Wymore A."/>
            <person name="Zhang Y."/>
            <person name="Zimmer A.D."/>
            <person name="Quatrano R.S."/>
            <person name="Mayer K.F.X."/>
            <person name="Goodstein D."/>
            <person name="Casacuberta J.M."/>
            <person name="Vandepoele K."/>
            <person name="Reski R."/>
            <person name="Cuming A.C."/>
            <person name="Tuskan G.A."/>
            <person name="Maumus F."/>
            <person name="Salse J."/>
            <person name="Schmutz J."/>
            <person name="Rensing S.A."/>
        </authorList>
    </citation>
    <scope>NUCLEOTIDE SEQUENCE [LARGE SCALE GENOMIC DNA]</scope>
    <source>
        <strain evidence="11 12">cv. Gransden 2004</strain>
    </source>
</reference>
<sequence length="90" mass="10501">MSLCEAVEQSSGDFSIRSNSYVRIPVGFRFHPTDEELVGHYLYGKVGRARSDQLIQELDLNKFEPWDLHLVLMHEHAHLKDIFEFRISPT</sequence>
<dbReference type="GO" id="GO:0005634">
    <property type="term" value="C:nucleus"/>
    <property type="evidence" value="ECO:0007669"/>
    <property type="project" value="UniProtKB-SubCell"/>
</dbReference>
<dbReference type="Proteomes" id="UP000006727">
    <property type="component" value="Chromosome 4"/>
</dbReference>
<dbReference type="GO" id="GO:0000976">
    <property type="term" value="F:transcription cis-regulatory region binding"/>
    <property type="evidence" value="ECO:0007669"/>
    <property type="project" value="UniProtKB-ARBA"/>
</dbReference>
<comment type="subcellular location">
    <subcellularLocation>
        <location evidence="2">Membrane</location>
        <topology evidence="2">Single-pass membrane protein</topology>
    </subcellularLocation>
    <subcellularLocation>
        <location evidence="1">Nucleus</location>
    </subcellularLocation>
</comment>
<evidence type="ECO:0000313" key="11">
    <source>
        <dbReference type="EnsemblPlants" id="PAC:32921888.CDS.1"/>
    </source>
</evidence>
<reference evidence="11 12" key="1">
    <citation type="journal article" date="2008" name="Science">
        <title>The Physcomitrella genome reveals evolutionary insights into the conquest of land by plants.</title>
        <authorList>
            <person name="Rensing S."/>
            <person name="Lang D."/>
            <person name="Zimmer A."/>
            <person name="Terry A."/>
            <person name="Salamov A."/>
            <person name="Shapiro H."/>
            <person name="Nishiyama T."/>
            <person name="Perroud P.-F."/>
            <person name="Lindquist E."/>
            <person name="Kamisugi Y."/>
            <person name="Tanahashi T."/>
            <person name="Sakakibara K."/>
            <person name="Fujita T."/>
            <person name="Oishi K."/>
            <person name="Shin-I T."/>
            <person name="Kuroki Y."/>
            <person name="Toyoda A."/>
            <person name="Suzuki Y."/>
            <person name="Hashimoto A."/>
            <person name="Yamaguchi K."/>
            <person name="Sugano A."/>
            <person name="Kohara Y."/>
            <person name="Fujiyama A."/>
            <person name="Anterola A."/>
            <person name="Aoki S."/>
            <person name="Ashton N."/>
            <person name="Barbazuk W.B."/>
            <person name="Barker E."/>
            <person name="Bennetzen J."/>
            <person name="Bezanilla M."/>
            <person name="Blankenship R."/>
            <person name="Cho S.H."/>
            <person name="Dutcher S."/>
            <person name="Estelle M."/>
            <person name="Fawcett J.A."/>
            <person name="Gundlach H."/>
            <person name="Hanada K."/>
            <person name="Heyl A."/>
            <person name="Hicks K.A."/>
            <person name="Hugh J."/>
            <person name="Lohr M."/>
            <person name="Mayer K."/>
            <person name="Melkozernov A."/>
            <person name="Murata T."/>
            <person name="Nelson D."/>
            <person name="Pils B."/>
            <person name="Prigge M."/>
            <person name="Reiss B."/>
            <person name="Renner T."/>
            <person name="Rombauts S."/>
            <person name="Rushton P."/>
            <person name="Sanderfoot A."/>
            <person name="Schween G."/>
            <person name="Shiu S.-H."/>
            <person name="Stueber K."/>
            <person name="Theodoulou F.L."/>
            <person name="Tu H."/>
            <person name="Van de Peer Y."/>
            <person name="Verrier P.J."/>
            <person name="Waters E."/>
            <person name="Wood A."/>
            <person name="Yang L."/>
            <person name="Cove D."/>
            <person name="Cuming A."/>
            <person name="Hasebe M."/>
            <person name="Lucas S."/>
            <person name="Mishler D.B."/>
            <person name="Reski R."/>
            <person name="Grigoriev I."/>
            <person name="Quatrano R.S."/>
            <person name="Boore J.L."/>
        </authorList>
    </citation>
    <scope>NUCLEOTIDE SEQUENCE [LARGE SCALE GENOMIC DNA]</scope>
    <source>
        <strain evidence="11 12">cv. Gransden 2004</strain>
    </source>
</reference>
<evidence type="ECO:0000259" key="10">
    <source>
        <dbReference type="PROSITE" id="PS51005"/>
    </source>
</evidence>
<dbReference type="PROSITE" id="PS51005">
    <property type="entry name" value="NAC"/>
    <property type="match status" value="1"/>
</dbReference>